<feature type="transmembrane region" description="Helical" evidence="1">
    <location>
        <begin position="81"/>
        <end position="101"/>
    </location>
</feature>
<accession>A0ABU9YG22</accession>
<evidence type="ECO:0000256" key="1">
    <source>
        <dbReference type="SAM" id="Phobius"/>
    </source>
</evidence>
<organism evidence="2 3">
    <name type="scientific">Tistrella arctica</name>
    <dbReference type="NCBI Taxonomy" id="3133430"/>
    <lineage>
        <taxon>Bacteria</taxon>
        <taxon>Pseudomonadati</taxon>
        <taxon>Pseudomonadota</taxon>
        <taxon>Alphaproteobacteria</taxon>
        <taxon>Geminicoccales</taxon>
        <taxon>Geminicoccaceae</taxon>
        <taxon>Tistrella</taxon>
    </lineage>
</organism>
<dbReference type="RefSeq" id="WP_345932477.1">
    <property type="nucleotide sequence ID" value="NZ_JBBKTV010000003.1"/>
</dbReference>
<sequence length="104" mass="10913">MTMSDPWSVFFLTLAGVTLCRLSGYALGRWLPRSPEVTKALDTLPACALAAVLAPQLAALEPLGMAATVLAIGLLLMRVGLLASFTFGCLVLLSPVILQAVREG</sequence>
<protein>
    <submittedName>
        <fullName evidence="2">AzlD domain-containing protein</fullName>
    </submittedName>
</protein>
<dbReference type="Pfam" id="PF05437">
    <property type="entry name" value="AzlD"/>
    <property type="match status" value="1"/>
</dbReference>
<dbReference type="InterPro" id="IPR008407">
    <property type="entry name" value="Brnchd-chn_aa_trnsp_AzlD"/>
</dbReference>
<keyword evidence="1" id="KW-0472">Membrane</keyword>
<dbReference type="EMBL" id="JBBKTW010000002">
    <property type="protein sequence ID" value="MEN2987742.1"/>
    <property type="molecule type" value="Genomic_DNA"/>
</dbReference>
<name>A0ABU9YG22_9PROT</name>
<evidence type="ECO:0000313" key="2">
    <source>
        <dbReference type="EMBL" id="MEN2987742.1"/>
    </source>
</evidence>
<gene>
    <name evidence="2" type="ORF">WG926_05465</name>
</gene>
<evidence type="ECO:0000313" key="3">
    <source>
        <dbReference type="Proteomes" id="UP001413721"/>
    </source>
</evidence>
<reference evidence="2 3" key="1">
    <citation type="submission" date="2024-03" db="EMBL/GenBank/DDBJ databases">
        <title>High-quality draft genome sequencing of Tistrella sp. BH-R2-4.</title>
        <authorList>
            <person name="Dong C."/>
        </authorList>
    </citation>
    <scope>NUCLEOTIDE SEQUENCE [LARGE SCALE GENOMIC DNA]</scope>
    <source>
        <strain evidence="2 3">BH-R2-4</strain>
    </source>
</reference>
<keyword evidence="1" id="KW-1133">Transmembrane helix</keyword>
<keyword evidence="1" id="KW-0812">Transmembrane</keyword>
<proteinExistence type="predicted"/>
<dbReference type="Proteomes" id="UP001413721">
    <property type="component" value="Unassembled WGS sequence"/>
</dbReference>
<feature type="transmembrane region" description="Helical" evidence="1">
    <location>
        <begin position="52"/>
        <end position="76"/>
    </location>
</feature>
<keyword evidence="3" id="KW-1185">Reference proteome</keyword>
<comment type="caution">
    <text evidence="2">The sequence shown here is derived from an EMBL/GenBank/DDBJ whole genome shotgun (WGS) entry which is preliminary data.</text>
</comment>